<dbReference type="AlphaFoldDB" id="A0A542XAI6"/>
<keyword evidence="3" id="KW-0547">Nucleotide-binding</keyword>
<keyword evidence="5 8" id="KW-1133">Transmembrane helix</keyword>
<dbReference type="GO" id="GO:0005886">
    <property type="term" value="C:plasma membrane"/>
    <property type="evidence" value="ECO:0007669"/>
    <property type="project" value="UniProtKB-SubCell"/>
</dbReference>
<evidence type="ECO:0000259" key="9">
    <source>
        <dbReference type="PROSITE" id="PS50893"/>
    </source>
</evidence>
<evidence type="ECO:0000259" key="10">
    <source>
        <dbReference type="PROSITE" id="PS50929"/>
    </source>
</evidence>
<dbReference type="InterPro" id="IPR003439">
    <property type="entry name" value="ABC_transporter-like_ATP-bd"/>
</dbReference>
<feature type="transmembrane region" description="Helical" evidence="8">
    <location>
        <begin position="281"/>
        <end position="299"/>
    </location>
</feature>
<dbReference type="GO" id="GO:0005524">
    <property type="term" value="F:ATP binding"/>
    <property type="evidence" value="ECO:0007669"/>
    <property type="project" value="UniProtKB-KW"/>
</dbReference>
<dbReference type="InterPro" id="IPR036640">
    <property type="entry name" value="ABC1_TM_sf"/>
</dbReference>
<evidence type="ECO:0000256" key="3">
    <source>
        <dbReference type="ARBA" id="ARBA00022741"/>
    </source>
</evidence>
<evidence type="ECO:0000256" key="4">
    <source>
        <dbReference type="ARBA" id="ARBA00022840"/>
    </source>
</evidence>
<keyword evidence="6 8" id="KW-0472">Membrane</keyword>
<organism evidence="11 12">
    <name type="scientific">Barrientosiimonas humi</name>
    <dbReference type="NCBI Taxonomy" id="999931"/>
    <lineage>
        <taxon>Bacteria</taxon>
        <taxon>Bacillati</taxon>
        <taxon>Actinomycetota</taxon>
        <taxon>Actinomycetes</taxon>
        <taxon>Micrococcales</taxon>
        <taxon>Dermacoccaceae</taxon>
        <taxon>Barrientosiimonas</taxon>
    </lineage>
</organism>
<dbReference type="SMART" id="SM00382">
    <property type="entry name" value="AAA"/>
    <property type="match status" value="1"/>
</dbReference>
<evidence type="ECO:0000256" key="2">
    <source>
        <dbReference type="ARBA" id="ARBA00022692"/>
    </source>
</evidence>
<dbReference type="PROSITE" id="PS50929">
    <property type="entry name" value="ABC_TM1F"/>
    <property type="match status" value="1"/>
</dbReference>
<evidence type="ECO:0000256" key="6">
    <source>
        <dbReference type="ARBA" id="ARBA00023136"/>
    </source>
</evidence>
<name>A0A542XAI6_9MICO</name>
<proteinExistence type="predicted"/>
<keyword evidence="7" id="KW-0175">Coiled coil</keyword>
<dbReference type="InterPro" id="IPR017871">
    <property type="entry name" value="ABC_transporter-like_CS"/>
</dbReference>
<dbReference type="Proteomes" id="UP000318336">
    <property type="component" value="Unassembled WGS sequence"/>
</dbReference>
<evidence type="ECO:0000313" key="12">
    <source>
        <dbReference type="Proteomes" id="UP000318336"/>
    </source>
</evidence>
<dbReference type="PROSITE" id="PS00211">
    <property type="entry name" value="ABC_TRANSPORTER_1"/>
    <property type="match status" value="1"/>
</dbReference>
<dbReference type="OrthoDB" id="9806127at2"/>
<evidence type="ECO:0000256" key="7">
    <source>
        <dbReference type="SAM" id="Coils"/>
    </source>
</evidence>
<feature type="domain" description="ABC transporter" evidence="9">
    <location>
        <begin position="349"/>
        <end position="566"/>
    </location>
</feature>
<dbReference type="Pfam" id="PF00664">
    <property type="entry name" value="ABC_membrane"/>
    <property type="match status" value="1"/>
</dbReference>
<dbReference type="PANTHER" id="PTHR24221">
    <property type="entry name" value="ATP-BINDING CASSETTE SUB-FAMILY B"/>
    <property type="match status" value="1"/>
</dbReference>
<keyword evidence="12" id="KW-1185">Reference proteome</keyword>
<feature type="transmembrane region" description="Helical" evidence="8">
    <location>
        <begin position="243"/>
        <end position="269"/>
    </location>
</feature>
<dbReference type="GO" id="GO:0016887">
    <property type="term" value="F:ATP hydrolysis activity"/>
    <property type="evidence" value="ECO:0007669"/>
    <property type="project" value="InterPro"/>
</dbReference>
<accession>A0A542XAI6</accession>
<dbReference type="Gene3D" id="1.20.1560.10">
    <property type="entry name" value="ABC transporter type 1, transmembrane domain"/>
    <property type="match status" value="1"/>
</dbReference>
<feature type="domain" description="ABC transmembrane type-1" evidence="10">
    <location>
        <begin position="143"/>
        <end position="266"/>
    </location>
</feature>
<feature type="transmembrane region" description="Helical" evidence="8">
    <location>
        <begin position="143"/>
        <end position="168"/>
    </location>
</feature>
<dbReference type="GO" id="GO:0140359">
    <property type="term" value="F:ABC-type transporter activity"/>
    <property type="evidence" value="ECO:0007669"/>
    <property type="project" value="InterPro"/>
</dbReference>
<keyword evidence="4 11" id="KW-0067">ATP-binding</keyword>
<dbReference type="PROSITE" id="PS50893">
    <property type="entry name" value="ABC_TRANSPORTER_2"/>
    <property type="match status" value="1"/>
</dbReference>
<dbReference type="InterPro" id="IPR011527">
    <property type="entry name" value="ABC1_TM_dom"/>
</dbReference>
<dbReference type="SUPFAM" id="SSF52540">
    <property type="entry name" value="P-loop containing nucleoside triphosphate hydrolases"/>
    <property type="match status" value="1"/>
</dbReference>
<reference evidence="11 12" key="1">
    <citation type="submission" date="2019-06" db="EMBL/GenBank/DDBJ databases">
        <title>Sequencing the genomes of 1000 actinobacteria strains.</title>
        <authorList>
            <person name="Klenk H.-P."/>
        </authorList>
    </citation>
    <scope>NUCLEOTIDE SEQUENCE [LARGE SCALE GENOMIC DNA]</scope>
    <source>
        <strain evidence="11 12">DSM 24617</strain>
    </source>
</reference>
<dbReference type="Pfam" id="PF00005">
    <property type="entry name" value="ABC_tran"/>
    <property type="match status" value="1"/>
</dbReference>
<dbReference type="EMBL" id="VFOK01000001">
    <property type="protein sequence ID" value="TQL32862.1"/>
    <property type="molecule type" value="Genomic_DNA"/>
</dbReference>
<keyword evidence="2 8" id="KW-0812">Transmembrane</keyword>
<gene>
    <name evidence="11" type="ORF">FB554_0995</name>
</gene>
<dbReference type="RefSeq" id="WP_142004957.1">
    <property type="nucleotide sequence ID" value="NZ_CAJTBP010000001.1"/>
</dbReference>
<feature type="coiled-coil region" evidence="7">
    <location>
        <begin position="207"/>
        <end position="234"/>
    </location>
</feature>
<sequence length="567" mass="58715">MRTTETPGRDDLAWLDDAAAPGDGDFAAAARWRVGAMALLVGQWAALVTLVSRAESGGLPLPAVAFALLLVARRVATWRAEIASAAGGSAIAASLRERLVDATLPVDPAAAPPAAERSVQAAVELAADVGRFSAQARPARRAAAWQCAVVLLACALAHWPVAVLLALATPILPINLRLAGMATRDASTRQLEGVRRLSAQVLERFRAMEVLRELGAVEREREQLRASSEELGRRTSVVLRSAFVAAGVLDVVVTLAIAVTATYVGLAGLGFVDLPLAPRPSLWQGLFVLVLAPVFFLPLRDVAAGYHEREKALAAVDVLRPLVDAAETDRRTTDLAAGAAGDRPVGLGLREADLTPRHAAAPVLRGVTATARRGRLVAVLGASGAGKTTLLSALGGLLPPTSGAALALDGSGREQGPPAGSVGWLGQRTVVLAGTLAENVRLGRPDASDDEVAAAAHAVGLSPLVARLPDGLSSPVGDDGLGLSAGEARRVALARAVLADRGVWLLDEPTAHLDPESADAVADLLADLGRDRVVVVATHDPAVARRADEVWRIDRGELRVREAGAAT</sequence>
<dbReference type="InterPro" id="IPR003593">
    <property type="entry name" value="AAA+_ATPase"/>
</dbReference>
<dbReference type="InterPro" id="IPR039421">
    <property type="entry name" value="Type_1_exporter"/>
</dbReference>
<comment type="subcellular location">
    <subcellularLocation>
        <location evidence="1">Cell membrane</location>
        <topology evidence="1">Multi-pass membrane protein</topology>
    </subcellularLocation>
</comment>
<dbReference type="GO" id="GO:0034040">
    <property type="term" value="F:ATPase-coupled lipid transmembrane transporter activity"/>
    <property type="evidence" value="ECO:0007669"/>
    <property type="project" value="TreeGrafter"/>
</dbReference>
<dbReference type="SUPFAM" id="SSF90123">
    <property type="entry name" value="ABC transporter transmembrane region"/>
    <property type="match status" value="1"/>
</dbReference>
<evidence type="ECO:0000256" key="8">
    <source>
        <dbReference type="SAM" id="Phobius"/>
    </source>
</evidence>
<protein>
    <submittedName>
        <fullName evidence="11">ATP-binding cassette subfamily C protein CydD</fullName>
    </submittedName>
</protein>
<dbReference type="PANTHER" id="PTHR24221:SF261">
    <property type="entry name" value="GLUTATHIONE_L-CYSTEINE TRANSPORT SYSTEM ATP-BINDING_PERMEASE PROTEIN CYDD"/>
    <property type="match status" value="1"/>
</dbReference>
<dbReference type="Gene3D" id="3.40.50.300">
    <property type="entry name" value="P-loop containing nucleotide triphosphate hydrolases"/>
    <property type="match status" value="1"/>
</dbReference>
<evidence type="ECO:0000256" key="1">
    <source>
        <dbReference type="ARBA" id="ARBA00004651"/>
    </source>
</evidence>
<evidence type="ECO:0000313" key="11">
    <source>
        <dbReference type="EMBL" id="TQL32862.1"/>
    </source>
</evidence>
<evidence type="ECO:0000256" key="5">
    <source>
        <dbReference type="ARBA" id="ARBA00022989"/>
    </source>
</evidence>
<dbReference type="InterPro" id="IPR027417">
    <property type="entry name" value="P-loop_NTPase"/>
</dbReference>
<comment type="caution">
    <text evidence="11">The sequence shown here is derived from an EMBL/GenBank/DDBJ whole genome shotgun (WGS) entry which is preliminary data.</text>
</comment>